<dbReference type="InterPro" id="IPR051909">
    <property type="entry name" value="MFP_Cation_Efflux"/>
</dbReference>
<dbReference type="Proteomes" id="UP000192266">
    <property type="component" value="Unassembled WGS sequence"/>
</dbReference>
<evidence type="ECO:0000313" key="4">
    <source>
        <dbReference type="Proteomes" id="UP000192266"/>
    </source>
</evidence>
<dbReference type="GO" id="GO:0015679">
    <property type="term" value="P:plasma membrane copper ion transport"/>
    <property type="evidence" value="ECO:0007669"/>
    <property type="project" value="TreeGrafter"/>
</dbReference>
<dbReference type="GO" id="GO:0060003">
    <property type="term" value="P:copper ion export"/>
    <property type="evidence" value="ECO:0007669"/>
    <property type="project" value="TreeGrafter"/>
</dbReference>
<gene>
    <name evidence="3" type="ORF">SAMN00120144_0714</name>
</gene>
<name>A0A1W1UQV6_9BACT</name>
<accession>A0A1W1UQV6</accession>
<dbReference type="InterPro" id="IPR058792">
    <property type="entry name" value="Beta-barrel_RND_2"/>
</dbReference>
<evidence type="ECO:0000259" key="2">
    <source>
        <dbReference type="Pfam" id="PF25954"/>
    </source>
</evidence>
<feature type="domain" description="CusB-like beta-barrel" evidence="2">
    <location>
        <begin position="6"/>
        <end position="80"/>
    </location>
</feature>
<protein>
    <submittedName>
        <fullName evidence="3">Secretion protein HlyD</fullName>
    </submittedName>
</protein>
<evidence type="ECO:0000313" key="3">
    <source>
        <dbReference type="EMBL" id="SMB83505.1"/>
    </source>
</evidence>
<dbReference type="PANTHER" id="PTHR30097:SF4">
    <property type="entry name" value="SLR6042 PROTEIN"/>
    <property type="match status" value="1"/>
</dbReference>
<keyword evidence="4" id="KW-1185">Reference proteome</keyword>
<organism evidence="3 4">
    <name type="scientific">Hymenobacter roseosalivarius DSM 11622</name>
    <dbReference type="NCBI Taxonomy" id="645990"/>
    <lineage>
        <taxon>Bacteria</taxon>
        <taxon>Pseudomonadati</taxon>
        <taxon>Bacteroidota</taxon>
        <taxon>Cytophagia</taxon>
        <taxon>Cytophagales</taxon>
        <taxon>Hymenobacteraceae</taxon>
        <taxon>Hymenobacter</taxon>
    </lineage>
</organism>
<dbReference type="EMBL" id="FWWW01000039">
    <property type="protein sequence ID" value="SMB83505.1"/>
    <property type="molecule type" value="Genomic_DNA"/>
</dbReference>
<keyword evidence="1" id="KW-0813">Transport</keyword>
<reference evidence="3 4" key="1">
    <citation type="submission" date="2017-04" db="EMBL/GenBank/DDBJ databases">
        <authorList>
            <person name="Afonso C.L."/>
            <person name="Miller P.J."/>
            <person name="Scott M.A."/>
            <person name="Spackman E."/>
            <person name="Goraichik I."/>
            <person name="Dimitrov K.M."/>
            <person name="Suarez D.L."/>
            <person name="Swayne D.E."/>
        </authorList>
    </citation>
    <scope>NUCLEOTIDE SEQUENCE [LARGE SCALE GENOMIC DNA]</scope>
    <source>
        <strain evidence="3 4">DSM 11622</strain>
    </source>
</reference>
<dbReference type="Pfam" id="PF25954">
    <property type="entry name" value="Beta-barrel_RND_2"/>
    <property type="match status" value="1"/>
</dbReference>
<dbReference type="AlphaFoldDB" id="A0A1W1UQV6"/>
<dbReference type="Gene3D" id="2.40.420.20">
    <property type="match status" value="1"/>
</dbReference>
<dbReference type="Gene3D" id="2.40.30.170">
    <property type="match status" value="1"/>
</dbReference>
<evidence type="ECO:0000256" key="1">
    <source>
        <dbReference type="ARBA" id="ARBA00022448"/>
    </source>
</evidence>
<dbReference type="STRING" id="645990.SAMN00120144_0714"/>
<dbReference type="RefSeq" id="WP_234996923.1">
    <property type="nucleotide sequence ID" value="NZ_FWWW01000039.1"/>
</dbReference>
<dbReference type="PANTHER" id="PTHR30097">
    <property type="entry name" value="CATION EFFLUX SYSTEM PROTEIN CUSB"/>
    <property type="match status" value="1"/>
</dbReference>
<sequence>MNPEQVWGIFQPAPGQVAQLRSGQALQVIAEGSAARPLTARLDLVEPQYRAGASTAAVRVYLPNLRGLLRRGTRLTGRVAAGGAEPAAGWWLPRAGVVDLGTRQVAFVRRGRTFVPVPVQAGQRVGGQVLRGLSGTEDVAANGQYLVDSESFVQTSSSPSSSATNE</sequence>
<dbReference type="GO" id="GO:0030313">
    <property type="term" value="C:cell envelope"/>
    <property type="evidence" value="ECO:0007669"/>
    <property type="project" value="TreeGrafter"/>
</dbReference>
<proteinExistence type="predicted"/>